<evidence type="ECO:0000256" key="1">
    <source>
        <dbReference type="SAM" id="MobiDB-lite"/>
    </source>
</evidence>
<name>A0A6H5H9F6_9HEMI</name>
<dbReference type="Pfam" id="PF22586">
    <property type="entry name" value="ANCHR-like_BBOX"/>
    <property type="match status" value="1"/>
</dbReference>
<dbReference type="Proteomes" id="UP000479000">
    <property type="component" value="Unassembled WGS sequence"/>
</dbReference>
<proteinExistence type="predicted"/>
<organism evidence="2 4">
    <name type="scientific">Nesidiocoris tenuis</name>
    <dbReference type="NCBI Taxonomy" id="355587"/>
    <lineage>
        <taxon>Eukaryota</taxon>
        <taxon>Metazoa</taxon>
        <taxon>Ecdysozoa</taxon>
        <taxon>Arthropoda</taxon>
        <taxon>Hexapoda</taxon>
        <taxon>Insecta</taxon>
        <taxon>Pterygota</taxon>
        <taxon>Neoptera</taxon>
        <taxon>Paraneoptera</taxon>
        <taxon>Hemiptera</taxon>
        <taxon>Heteroptera</taxon>
        <taxon>Panheteroptera</taxon>
        <taxon>Cimicomorpha</taxon>
        <taxon>Miridae</taxon>
        <taxon>Dicyphina</taxon>
        <taxon>Nesidiocoris</taxon>
    </lineage>
</organism>
<feature type="region of interest" description="Disordered" evidence="1">
    <location>
        <begin position="85"/>
        <end position="105"/>
    </location>
</feature>
<dbReference type="EMBL" id="CADCXU010029217">
    <property type="protein sequence ID" value="CAB0015554.1"/>
    <property type="molecule type" value="Genomic_DNA"/>
</dbReference>
<dbReference type="SUPFAM" id="SSF57845">
    <property type="entry name" value="B-box zinc-binding domain"/>
    <property type="match status" value="1"/>
</dbReference>
<accession>A0A6H5H9F6</accession>
<dbReference type="PANTHER" id="PTHR46603">
    <property type="entry name" value="ABSCISSION/NOCUT CHECKPOINT REGULATOR"/>
    <property type="match status" value="1"/>
</dbReference>
<reference evidence="2 4" key="1">
    <citation type="submission" date="2020-02" db="EMBL/GenBank/DDBJ databases">
        <authorList>
            <person name="Ferguson B K."/>
        </authorList>
    </citation>
    <scope>NUCLEOTIDE SEQUENCE [LARGE SCALE GENOMIC DNA]</scope>
</reference>
<feature type="region of interest" description="Disordered" evidence="1">
    <location>
        <begin position="14"/>
        <end position="40"/>
    </location>
</feature>
<evidence type="ECO:0000313" key="4">
    <source>
        <dbReference type="Proteomes" id="UP000479000"/>
    </source>
</evidence>
<dbReference type="OrthoDB" id="5407799at2759"/>
<sequence length="168" mass="18992">MSKIDDLIRERLSKLRSEAQIPSAEPSSSMPTPSKKSSVEEVEYLLQRLTAQTELEEKTMNDRLDVDSQIRQRLEKLKAESAVFVGTGRRTTPMNVQPMEDVGPPPPSFDELRTPDYDSDDTCCMCDSAPKLVCSGCFNDLYCQECFTENHDPAENHQTRALPPKNHK</sequence>
<dbReference type="PANTHER" id="PTHR46603:SF1">
    <property type="entry name" value="ABSCISSION_NOCUT CHECKPOINT REGULATOR"/>
    <property type="match status" value="1"/>
</dbReference>
<gene>
    <name evidence="2" type="ORF">NTEN_LOCUS17849</name>
    <name evidence="3" type="ORF">NTEN_LOCUS19894</name>
</gene>
<dbReference type="EMBL" id="CADCXU010026339">
    <property type="protein sequence ID" value="CAB0013238.1"/>
    <property type="molecule type" value="Genomic_DNA"/>
</dbReference>
<feature type="compositionally biased region" description="Low complexity" evidence="1">
    <location>
        <begin position="26"/>
        <end position="36"/>
    </location>
</feature>
<keyword evidence="4" id="KW-1185">Reference proteome</keyword>
<evidence type="ECO:0000313" key="2">
    <source>
        <dbReference type="EMBL" id="CAB0013238.1"/>
    </source>
</evidence>
<evidence type="ECO:0000313" key="3">
    <source>
        <dbReference type="EMBL" id="CAB0015554.1"/>
    </source>
</evidence>
<dbReference type="AlphaFoldDB" id="A0A6H5H9F6"/>
<protein>
    <submittedName>
        <fullName evidence="2">Uncharacterized protein</fullName>
    </submittedName>
</protein>